<dbReference type="AlphaFoldDB" id="A0AAE0MZ57"/>
<name>A0AAE0MZ57_9PEZI</name>
<reference evidence="2" key="1">
    <citation type="journal article" date="2023" name="Mol. Phylogenet. Evol.">
        <title>Genome-scale phylogeny and comparative genomics of the fungal order Sordariales.</title>
        <authorList>
            <person name="Hensen N."/>
            <person name="Bonometti L."/>
            <person name="Westerberg I."/>
            <person name="Brannstrom I.O."/>
            <person name="Guillou S."/>
            <person name="Cros-Aarteil S."/>
            <person name="Calhoun S."/>
            <person name="Haridas S."/>
            <person name="Kuo A."/>
            <person name="Mondo S."/>
            <person name="Pangilinan J."/>
            <person name="Riley R."/>
            <person name="LaButti K."/>
            <person name="Andreopoulos B."/>
            <person name="Lipzen A."/>
            <person name="Chen C."/>
            <person name="Yan M."/>
            <person name="Daum C."/>
            <person name="Ng V."/>
            <person name="Clum A."/>
            <person name="Steindorff A."/>
            <person name="Ohm R.A."/>
            <person name="Martin F."/>
            <person name="Silar P."/>
            <person name="Natvig D.O."/>
            <person name="Lalanne C."/>
            <person name="Gautier V."/>
            <person name="Ament-Velasquez S.L."/>
            <person name="Kruys A."/>
            <person name="Hutchinson M.I."/>
            <person name="Powell A.J."/>
            <person name="Barry K."/>
            <person name="Miller A.N."/>
            <person name="Grigoriev I.V."/>
            <person name="Debuchy R."/>
            <person name="Gladieux P."/>
            <person name="Hiltunen Thoren M."/>
            <person name="Johannesson H."/>
        </authorList>
    </citation>
    <scope>NUCLEOTIDE SEQUENCE</scope>
    <source>
        <strain evidence="2">CBS 958.72</strain>
    </source>
</reference>
<evidence type="ECO:0000313" key="3">
    <source>
        <dbReference type="Proteomes" id="UP001287356"/>
    </source>
</evidence>
<organism evidence="2 3">
    <name type="scientific">Lasiosphaeria ovina</name>
    <dbReference type="NCBI Taxonomy" id="92902"/>
    <lineage>
        <taxon>Eukaryota</taxon>
        <taxon>Fungi</taxon>
        <taxon>Dikarya</taxon>
        <taxon>Ascomycota</taxon>
        <taxon>Pezizomycotina</taxon>
        <taxon>Sordariomycetes</taxon>
        <taxon>Sordariomycetidae</taxon>
        <taxon>Sordariales</taxon>
        <taxon>Lasiosphaeriaceae</taxon>
        <taxon>Lasiosphaeria</taxon>
    </lineage>
</organism>
<evidence type="ECO:0000313" key="2">
    <source>
        <dbReference type="EMBL" id="KAK3364946.1"/>
    </source>
</evidence>
<keyword evidence="3" id="KW-1185">Reference proteome</keyword>
<gene>
    <name evidence="2" type="ORF">B0T24DRAFT_683599</name>
</gene>
<dbReference type="Proteomes" id="UP001287356">
    <property type="component" value="Unassembled WGS sequence"/>
</dbReference>
<sequence length="56" mass="6143">MLSARCLQRPRALNQGRAPPGKAADLLRSLPEKQHRPRGDVCFRAFGGGKTLCPEN</sequence>
<evidence type="ECO:0000256" key="1">
    <source>
        <dbReference type="SAM" id="MobiDB-lite"/>
    </source>
</evidence>
<protein>
    <submittedName>
        <fullName evidence="2">Uncharacterized protein</fullName>
    </submittedName>
</protein>
<accession>A0AAE0MZ57</accession>
<dbReference type="EMBL" id="JAULSN010000009">
    <property type="protein sequence ID" value="KAK3364946.1"/>
    <property type="molecule type" value="Genomic_DNA"/>
</dbReference>
<feature type="region of interest" description="Disordered" evidence="1">
    <location>
        <begin position="1"/>
        <end position="23"/>
    </location>
</feature>
<reference evidence="2" key="2">
    <citation type="submission" date="2023-06" db="EMBL/GenBank/DDBJ databases">
        <authorList>
            <consortium name="Lawrence Berkeley National Laboratory"/>
            <person name="Haridas S."/>
            <person name="Hensen N."/>
            <person name="Bonometti L."/>
            <person name="Westerberg I."/>
            <person name="Brannstrom I.O."/>
            <person name="Guillou S."/>
            <person name="Cros-Aarteil S."/>
            <person name="Calhoun S."/>
            <person name="Kuo A."/>
            <person name="Mondo S."/>
            <person name="Pangilinan J."/>
            <person name="Riley R."/>
            <person name="Labutti K."/>
            <person name="Andreopoulos B."/>
            <person name="Lipzen A."/>
            <person name="Chen C."/>
            <person name="Yanf M."/>
            <person name="Daum C."/>
            <person name="Ng V."/>
            <person name="Clum A."/>
            <person name="Steindorff A."/>
            <person name="Ohm R."/>
            <person name="Martin F."/>
            <person name="Silar P."/>
            <person name="Natvig D."/>
            <person name="Lalanne C."/>
            <person name="Gautier V."/>
            <person name="Ament-Velasquez S.L."/>
            <person name="Kruys A."/>
            <person name="Hutchinson M.I."/>
            <person name="Powell A.J."/>
            <person name="Barry K."/>
            <person name="Miller A.N."/>
            <person name="Grigoriev I.V."/>
            <person name="Debuchy R."/>
            <person name="Gladieux P."/>
            <person name="Thoren M.H."/>
            <person name="Johannesson H."/>
        </authorList>
    </citation>
    <scope>NUCLEOTIDE SEQUENCE</scope>
    <source>
        <strain evidence="2">CBS 958.72</strain>
    </source>
</reference>
<comment type="caution">
    <text evidence="2">The sequence shown here is derived from an EMBL/GenBank/DDBJ whole genome shotgun (WGS) entry which is preliminary data.</text>
</comment>
<proteinExistence type="predicted"/>